<dbReference type="InterPro" id="IPR032675">
    <property type="entry name" value="LRR_dom_sf"/>
</dbReference>
<feature type="domain" description="TIR" evidence="7">
    <location>
        <begin position="727"/>
        <end position="849"/>
    </location>
</feature>
<dbReference type="SMART" id="SM00369">
    <property type="entry name" value="LRR_TYP"/>
    <property type="match status" value="5"/>
</dbReference>
<dbReference type="InterPro" id="IPR001611">
    <property type="entry name" value="Leu-rich_rpt"/>
</dbReference>
<evidence type="ECO:0000313" key="8">
    <source>
        <dbReference type="EMBL" id="KAG5678733.1"/>
    </source>
</evidence>
<keyword evidence="5" id="KW-0812">Transmembrane</keyword>
<dbReference type="InterPro" id="IPR035897">
    <property type="entry name" value="Toll_tir_struct_dom_sf"/>
</dbReference>
<name>A0A9J6CA08_POLVA</name>
<evidence type="ECO:0000256" key="4">
    <source>
        <dbReference type="ARBA" id="ARBA00022737"/>
    </source>
</evidence>
<evidence type="ECO:0000256" key="2">
    <source>
        <dbReference type="ARBA" id="ARBA00022614"/>
    </source>
</evidence>
<proteinExistence type="inferred from homology"/>
<keyword evidence="5" id="KW-1133">Transmembrane helix</keyword>
<dbReference type="Proteomes" id="UP001107558">
    <property type="component" value="Chromosome 2"/>
</dbReference>
<dbReference type="Gene3D" id="3.80.10.10">
    <property type="entry name" value="Ribonuclease Inhibitor"/>
    <property type="match status" value="3"/>
</dbReference>
<dbReference type="InterPro" id="IPR000157">
    <property type="entry name" value="TIR_dom"/>
</dbReference>
<comment type="caution">
    <text evidence="8">The sequence shown here is derived from an EMBL/GenBank/DDBJ whole genome shotgun (WGS) entry which is preliminary data.</text>
</comment>
<dbReference type="Gene3D" id="3.40.50.10140">
    <property type="entry name" value="Toll/interleukin-1 receptor homology (TIR) domain"/>
    <property type="match status" value="1"/>
</dbReference>
<evidence type="ECO:0000256" key="6">
    <source>
        <dbReference type="SAM" id="SignalP"/>
    </source>
</evidence>
<gene>
    <name evidence="8" type="ORF">PVAND_008381</name>
</gene>
<keyword evidence="4" id="KW-0677">Repeat</keyword>
<evidence type="ECO:0000256" key="3">
    <source>
        <dbReference type="ARBA" id="ARBA00022729"/>
    </source>
</evidence>
<sequence>MKLFSIILFLLGLINAGFCMSDLEICEAVNNANPTIVHCDLNNDQLMISWKDRHVNIIRSNYQLMQIKCLQSSVPDFQNFPILDMSYVRELEIELGNNVIESHLSDFMHFFNFTGVTSLKLEIKNNFPITSTFLSAFSHIKSLEINAQNKNSFDENALENFGILNNLIVRAYDITMTPVKMFVPLINLSNLMIIYKPLNLKQGDKNFNLSLRENRNLANFTLANVRWPARLNFSFGSVLSNLHIFNNSIVQINAELFGTTEQIESLDLSNNQIKEIPDDFLWKQENLNDLVLSFNEISTINDFVFMYNTELDYLDLSYNKIESCEKNAFSRLEYLRVLKLNNNFLTIIDLPILFHNLNRLQNASLAHNKIYEIHSELPNNTRLENIDFSHNMLTLFYVYKFWAKSTRDLNIELSNNILHGIAFPDQEEDPTDNEKRLIIQLGKTPLNCDCHSISLHNYLHGVNISAAVESFVEIYPEIITCHKNTVWENVNDIIPTTLSCPLDLSPHENLCHPHCSCMKDLHDSILRVKCSKISYVPAMPPKNALERRKVTEIKLNIENNRVTSLPDKNLDNFNSITEIYAKNNLISKLELRHIPDNLMILDLRNNALSYISPEVLTRLESLDIIYLSENRWDCSHAYARNLIKFVNTHEDLIADWNLNKCSNEQFFLSIKETECRFPVSIAIIMCLILFILISAAILCWRNRRNIFEWIYQHDRLHIIERYRDFLKPIDACIVCAEFDTIFANYVGSKLMKAPNDFKKCALIIKDWSANQPIPEKILRGLRNSRRVIVILSEYIDENNWIEKWSYSRIGSRVIFLVKGNYSAEAIVLSNKVMIDFNDSWFWEKLKHAMTKYDEMTIDQNNDVEMQPLKAFL</sequence>
<keyword evidence="9" id="KW-1185">Reference proteome</keyword>
<dbReference type="PROSITE" id="PS50104">
    <property type="entry name" value="TIR"/>
    <property type="match status" value="1"/>
</dbReference>
<evidence type="ECO:0000313" key="9">
    <source>
        <dbReference type="Proteomes" id="UP001107558"/>
    </source>
</evidence>
<feature type="transmembrane region" description="Helical" evidence="5">
    <location>
        <begin position="677"/>
        <end position="700"/>
    </location>
</feature>
<keyword evidence="3 6" id="KW-0732">Signal</keyword>
<reference evidence="8" key="1">
    <citation type="submission" date="2021-03" db="EMBL/GenBank/DDBJ databases">
        <title>Chromosome level genome of the anhydrobiotic midge Polypedilum vanderplanki.</title>
        <authorList>
            <person name="Yoshida Y."/>
            <person name="Kikawada T."/>
            <person name="Gusev O."/>
        </authorList>
    </citation>
    <scope>NUCLEOTIDE SEQUENCE</scope>
    <source>
        <strain evidence="8">NIAS01</strain>
        <tissue evidence="8">Whole body or cell culture</tissue>
    </source>
</reference>
<dbReference type="PANTHER" id="PTHR24366">
    <property type="entry name" value="IG(IMMUNOGLOBULIN) AND LRR(LEUCINE RICH REPEAT) DOMAINS"/>
    <property type="match status" value="1"/>
</dbReference>
<evidence type="ECO:0000259" key="7">
    <source>
        <dbReference type="PROSITE" id="PS50104"/>
    </source>
</evidence>
<dbReference type="AlphaFoldDB" id="A0A9J6CA08"/>
<organism evidence="8 9">
    <name type="scientific">Polypedilum vanderplanki</name>
    <name type="common">Sleeping chironomid midge</name>
    <dbReference type="NCBI Taxonomy" id="319348"/>
    <lineage>
        <taxon>Eukaryota</taxon>
        <taxon>Metazoa</taxon>
        <taxon>Ecdysozoa</taxon>
        <taxon>Arthropoda</taxon>
        <taxon>Hexapoda</taxon>
        <taxon>Insecta</taxon>
        <taxon>Pterygota</taxon>
        <taxon>Neoptera</taxon>
        <taxon>Endopterygota</taxon>
        <taxon>Diptera</taxon>
        <taxon>Nematocera</taxon>
        <taxon>Chironomoidea</taxon>
        <taxon>Chironomidae</taxon>
        <taxon>Chironominae</taxon>
        <taxon>Polypedilum</taxon>
        <taxon>Polypedilum</taxon>
    </lineage>
</organism>
<protein>
    <recommendedName>
        <fullName evidence="7">TIR domain-containing protein</fullName>
    </recommendedName>
</protein>
<dbReference type="GO" id="GO:0007165">
    <property type="term" value="P:signal transduction"/>
    <property type="evidence" value="ECO:0007669"/>
    <property type="project" value="InterPro"/>
</dbReference>
<dbReference type="InterPro" id="IPR003591">
    <property type="entry name" value="Leu-rich_rpt_typical-subtyp"/>
</dbReference>
<accession>A0A9J6CA08</accession>
<dbReference type="EMBL" id="JADBJN010000002">
    <property type="protein sequence ID" value="KAG5678733.1"/>
    <property type="molecule type" value="Genomic_DNA"/>
</dbReference>
<evidence type="ECO:0000256" key="1">
    <source>
        <dbReference type="ARBA" id="ARBA00009634"/>
    </source>
</evidence>
<evidence type="ECO:0000256" key="5">
    <source>
        <dbReference type="SAM" id="Phobius"/>
    </source>
</evidence>
<keyword evidence="5" id="KW-0472">Membrane</keyword>
<dbReference type="Pfam" id="PF13855">
    <property type="entry name" value="LRR_8"/>
    <property type="match status" value="1"/>
</dbReference>
<comment type="similarity">
    <text evidence="1">Belongs to the Toll-like receptor family.</text>
</comment>
<dbReference type="OrthoDB" id="9985615at2759"/>
<feature type="chain" id="PRO_5039912092" description="TIR domain-containing protein" evidence="6">
    <location>
        <begin position="17"/>
        <end position="872"/>
    </location>
</feature>
<dbReference type="PANTHER" id="PTHR24366:SF161">
    <property type="entry name" value="TIR DOMAIN-CONTAINING PROTEIN"/>
    <property type="match status" value="1"/>
</dbReference>
<dbReference type="PROSITE" id="PS51450">
    <property type="entry name" value="LRR"/>
    <property type="match status" value="3"/>
</dbReference>
<feature type="signal peptide" evidence="6">
    <location>
        <begin position="1"/>
        <end position="16"/>
    </location>
</feature>
<keyword evidence="2" id="KW-0433">Leucine-rich repeat</keyword>
<dbReference type="SUPFAM" id="SSF52058">
    <property type="entry name" value="L domain-like"/>
    <property type="match status" value="1"/>
</dbReference>
<dbReference type="SUPFAM" id="SSF52200">
    <property type="entry name" value="Toll/Interleukin receptor TIR domain"/>
    <property type="match status" value="1"/>
</dbReference>